<evidence type="ECO:0000313" key="2">
    <source>
        <dbReference type="Proteomes" id="UP000008076"/>
    </source>
</evidence>
<keyword evidence="2" id="KW-1185">Reference proteome</keyword>
<dbReference type="GeneID" id="5880000"/>
<dbReference type="RefSeq" id="XP_001735068.1">
    <property type="nucleotide sequence ID" value="XM_001735016.1"/>
</dbReference>
<protein>
    <recommendedName>
        <fullName evidence="3">Methyltransferase domain-containing protein</fullName>
    </recommendedName>
</protein>
<reference evidence="2" key="1">
    <citation type="submission" date="2007-12" db="EMBL/GenBank/DDBJ databases">
        <title>Annotation of Entamoeba dispar SAW760.</title>
        <authorList>
            <person name="Lorenzi H."/>
            <person name="Inman J."/>
            <person name="Schobel S."/>
            <person name="Amedeo P."/>
            <person name="Caler E."/>
        </authorList>
    </citation>
    <scope>NUCLEOTIDE SEQUENCE [LARGE SCALE GENOMIC DNA]</scope>
    <source>
        <strain evidence="2">ATCC PRA-260 / SAW760</strain>
    </source>
</reference>
<evidence type="ECO:0000313" key="1">
    <source>
        <dbReference type="EMBL" id="EDR28761.1"/>
    </source>
</evidence>
<name>B0E9P3_ENTDS</name>
<dbReference type="AlphaFoldDB" id="B0E9P3"/>
<dbReference type="InterPro" id="IPR029063">
    <property type="entry name" value="SAM-dependent_MTases_sf"/>
</dbReference>
<dbReference type="VEuPathDB" id="AmoebaDB:EDI_342110"/>
<dbReference type="OrthoDB" id="5860654at2759"/>
<organism evidence="2">
    <name type="scientific">Entamoeba dispar (strain ATCC PRA-260 / SAW760)</name>
    <dbReference type="NCBI Taxonomy" id="370354"/>
    <lineage>
        <taxon>Eukaryota</taxon>
        <taxon>Amoebozoa</taxon>
        <taxon>Evosea</taxon>
        <taxon>Archamoebae</taxon>
        <taxon>Mastigamoebida</taxon>
        <taxon>Entamoebidae</taxon>
        <taxon>Entamoeba</taxon>
    </lineage>
</organism>
<dbReference type="SUPFAM" id="SSF53335">
    <property type="entry name" value="S-adenosyl-L-methionine-dependent methyltransferases"/>
    <property type="match status" value="1"/>
</dbReference>
<dbReference type="CDD" id="cd02440">
    <property type="entry name" value="AdoMet_MTases"/>
    <property type="match status" value="1"/>
</dbReference>
<sequence length="335" mass="38751">MFISPSPIPFPTKIKQYEIIADEGKYKSIVKYYIIIYPCYNTITKIPKVCLIHTAVMPLINKNQLKQQHRNLFLIHKDVRLDNKFSISDICYIMNCFQIHSYCLWDDKKIRTTLTYPSKFNGDISIVDVYFQEAIKKRSIIFNGSHFTEESIIWLKDNQVDVPTSIRSYEYNAKIIELLSHERVGGNVLLLGSGTGILTLAISTLNTKDRVFNIISVDIDPVMKMIAESHGYNGQFIVDDAIHFLQSNKEQYEHICLDISNDITSEVISPPLHYISSDFFNLLKLHLSINGKVYFNILITNSFIEKEVIHFISEHFLQTKTYSFELISNKVLVCE</sequence>
<dbReference type="Gene3D" id="3.40.50.150">
    <property type="entry name" value="Vaccinia Virus protein VP39"/>
    <property type="match status" value="1"/>
</dbReference>
<dbReference type="Proteomes" id="UP000008076">
    <property type="component" value="Unassembled WGS sequence"/>
</dbReference>
<dbReference type="EMBL" id="DS548370">
    <property type="protein sequence ID" value="EDR28761.1"/>
    <property type="molecule type" value="Genomic_DNA"/>
</dbReference>
<gene>
    <name evidence="1" type="ORF">EDI_342110</name>
</gene>
<proteinExistence type="predicted"/>
<evidence type="ECO:0008006" key="3">
    <source>
        <dbReference type="Google" id="ProtNLM"/>
    </source>
</evidence>
<dbReference type="KEGG" id="edi:EDI_342110"/>
<accession>B0E9P3</accession>